<proteinExistence type="predicted"/>
<feature type="chain" id="PRO_5013046443" description="Toluene tolerance protein" evidence="1">
    <location>
        <begin position="21"/>
        <end position="198"/>
    </location>
</feature>
<evidence type="ECO:0000313" key="3">
    <source>
        <dbReference type="Proteomes" id="UP000190198"/>
    </source>
</evidence>
<gene>
    <name evidence="2" type="ORF">BOW52_05865</name>
</gene>
<evidence type="ECO:0000313" key="2">
    <source>
        <dbReference type="EMBL" id="OOZ40422.1"/>
    </source>
</evidence>
<keyword evidence="1" id="KW-0732">Signal</keyword>
<comment type="caution">
    <text evidence="2">The sequence shown here is derived from an EMBL/GenBank/DDBJ whole genome shotgun (WGS) entry which is preliminary data.</text>
</comment>
<protein>
    <recommendedName>
        <fullName evidence="4">Toluene tolerance protein</fullName>
    </recommendedName>
</protein>
<dbReference type="Gene3D" id="3.10.450.710">
    <property type="entry name" value="Tgt2/MlaC"/>
    <property type="match status" value="1"/>
</dbReference>
<name>A0A1T2L5T3_9GAMM</name>
<dbReference type="Proteomes" id="UP000190198">
    <property type="component" value="Unassembled WGS sequence"/>
</dbReference>
<feature type="signal peptide" evidence="1">
    <location>
        <begin position="1"/>
        <end position="20"/>
    </location>
</feature>
<dbReference type="InterPro" id="IPR008869">
    <property type="entry name" value="MlaC/ttg2D"/>
</dbReference>
<accession>A0A1T2L5T3</accession>
<dbReference type="EMBL" id="MPRK01000089">
    <property type="protein sequence ID" value="OOZ40422.1"/>
    <property type="molecule type" value="Genomic_DNA"/>
</dbReference>
<dbReference type="Pfam" id="PF05494">
    <property type="entry name" value="MlaC"/>
    <property type="match status" value="1"/>
</dbReference>
<evidence type="ECO:0008006" key="4">
    <source>
        <dbReference type="Google" id="ProtNLM"/>
    </source>
</evidence>
<evidence type="ECO:0000256" key="1">
    <source>
        <dbReference type="SAM" id="SignalP"/>
    </source>
</evidence>
<sequence>MKLTYVVAVATLLSVSVASAGIQVKPEQDAAPAAVPVSAKSEAAASNPAVELKQGLDTLIQFLRNGPSIAELGTYLEEKIAPGFDFEFMSQASAGPLYRYMDDAQKARLAKKMEVMFLASLAEKLAMYDNQDVAYLPPRRNRRGQVMVSALVNNPGRYPGRIDFRMHQTKKGWKVYDVVGNGASAIVYYRNYFRKVMR</sequence>
<organism evidence="2 3">
    <name type="scientific">Solemya elarraichensis gill symbiont</name>
    <dbReference type="NCBI Taxonomy" id="1918949"/>
    <lineage>
        <taxon>Bacteria</taxon>
        <taxon>Pseudomonadati</taxon>
        <taxon>Pseudomonadota</taxon>
        <taxon>Gammaproteobacteria</taxon>
        <taxon>sulfur-oxidizing symbionts</taxon>
    </lineage>
</organism>
<dbReference type="PANTHER" id="PTHR36573">
    <property type="entry name" value="INTERMEMBRANE PHOSPHOLIPID TRANSPORT SYSTEM BINDING PROTEIN MLAC"/>
    <property type="match status" value="1"/>
</dbReference>
<dbReference type="RefSeq" id="WP_167367248.1">
    <property type="nucleotide sequence ID" value="NZ_MPRK01000089.1"/>
</dbReference>
<keyword evidence="3" id="KW-1185">Reference proteome</keyword>
<dbReference type="AlphaFoldDB" id="A0A1T2L5T3"/>
<dbReference type="InterPro" id="IPR042245">
    <property type="entry name" value="Tgt2/MlaC_sf"/>
</dbReference>
<dbReference type="PANTHER" id="PTHR36573:SF1">
    <property type="entry name" value="INTERMEMBRANE PHOSPHOLIPID TRANSPORT SYSTEM BINDING PROTEIN MLAC"/>
    <property type="match status" value="1"/>
</dbReference>
<reference evidence="2 3" key="1">
    <citation type="submission" date="2016-11" db="EMBL/GenBank/DDBJ databases">
        <title>Mixed transmission modes and dynamic genome evolution in an obligate animal-bacterial symbiosis.</title>
        <authorList>
            <person name="Russell S.L."/>
            <person name="Corbett-Detig R.B."/>
            <person name="Cavanaugh C.M."/>
        </authorList>
    </citation>
    <scope>NUCLEOTIDE SEQUENCE [LARGE SCALE GENOMIC DNA]</scope>
    <source>
        <strain evidence="2">Sp-SM6</strain>
    </source>
</reference>